<dbReference type="InterPro" id="IPR008162">
    <property type="entry name" value="Pyrophosphatase"/>
</dbReference>
<name>A0A0M0JR33_9EUKA</name>
<dbReference type="PROSITE" id="PS00387">
    <property type="entry name" value="PPASE"/>
    <property type="match status" value="1"/>
</dbReference>
<keyword evidence="4" id="KW-0479">Metal-binding</keyword>
<comment type="caution">
    <text evidence="7">The sequence shown here is derived from an EMBL/GenBank/DDBJ whole genome shotgun (WGS) entry which is preliminary data.</text>
</comment>
<evidence type="ECO:0000256" key="1">
    <source>
        <dbReference type="ARBA" id="ARBA00001946"/>
    </source>
</evidence>
<dbReference type="EMBL" id="JWZX01002490">
    <property type="protein sequence ID" value="KOO28930.1"/>
    <property type="molecule type" value="Genomic_DNA"/>
</dbReference>
<dbReference type="GO" id="GO:0000287">
    <property type="term" value="F:magnesium ion binding"/>
    <property type="evidence" value="ECO:0007669"/>
    <property type="project" value="InterPro"/>
</dbReference>
<evidence type="ECO:0000256" key="4">
    <source>
        <dbReference type="ARBA" id="ARBA00022723"/>
    </source>
</evidence>
<comment type="cofactor">
    <cofactor evidence="1">
        <name>Mg(2+)</name>
        <dbReference type="ChEBI" id="CHEBI:18420"/>
    </cofactor>
</comment>
<dbReference type="GO" id="GO:0006796">
    <property type="term" value="P:phosphate-containing compound metabolic process"/>
    <property type="evidence" value="ECO:0007669"/>
    <property type="project" value="InterPro"/>
</dbReference>
<dbReference type="InterPro" id="IPR036649">
    <property type="entry name" value="Pyrophosphatase_sf"/>
</dbReference>
<dbReference type="Proteomes" id="UP000037460">
    <property type="component" value="Unassembled WGS sequence"/>
</dbReference>
<dbReference type="Pfam" id="PF00719">
    <property type="entry name" value="Pyrophosphatase"/>
    <property type="match status" value="1"/>
</dbReference>
<evidence type="ECO:0000256" key="3">
    <source>
        <dbReference type="ARBA" id="ARBA00012146"/>
    </source>
</evidence>
<evidence type="ECO:0000256" key="2">
    <source>
        <dbReference type="ARBA" id="ARBA00006220"/>
    </source>
</evidence>
<accession>A0A0M0JR33</accession>
<evidence type="ECO:0000313" key="7">
    <source>
        <dbReference type="EMBL" id="KOO28930.1"/>
    </source>
</evidence>
<evidence type="ECO:0000256" key="6">
    <source>
        <dbReference type="ARBA" id="ARBA00022842"/>
    </source>
</evidence>
<dbReference type="PANTHER" id="PTHR10286">
    <property type="entry name" value="INORGANIC PYROPHOSPHATASE"/>
    <property type="match status" value="1"/>
</dbReference>
<comment type="similarity">
    <text evidence="2">Belongs to the PPase family.</text>
</comment>
<keyword evidence="8" id="KW-1185">Reference proteome</keyword>
<organism evidence="7 8">
    <name type="scientific">Chrysochromulina tobinii</name>
    <dbReference type="NCBI Taxonomy" id="1460289"/>
    <lineage>
        <taxon>Eukaryota</taxon>
        <taxon>Haptista</taxon>
        <taxon>Haptophyta</taxon>
        <taxon>Prymnesiophyceae</taxon>
        <taxon>Prymnesiales</taxon>
        <taxon>Chrysochromulinaceae</taxon>
        <taxon>Chrysochromulina</taxon>
    </lineage>
</organism>
<dbReference type="SUPFAM" id="SSF50324">
    <property type="entry name" value="Inorganic pyrophosphatase"/>
    <property type="match status" value="1"/>
</dbReference>
<dbReference type="GO" id="GO:0004427">
    <property type="term" value="F:inorganic diphosphate phosphatase activity"/>
    <property type="evidence" value="ECO:0007669"/>
    <property type="project" value="UniProtKB-EC"/>
</dbReference>
<keyword evidence="5" id="KW-0378">Hydrolase</keyword>
<dbReference type="EC" id="3.6.1.1" evidence="3"/>
<dbReference type="OrthoDB" id="1608002at2759"/>
<evidence type="ECO:0000256" key="5">
    <source>
        <dbReference type="ARBA" id="ARBA00022801"/>
    </source>
</evidence>
<protein>
    <recommendedName>
        <fullName evidence="3">inorganic diphosphatase</fullName>
        <ecNumber evidence="3">3.6.1.1</ecNumber>
    </recommendedName>
</protein>
<proteinExistence type="inferred from homology"/>
<reference evidence="8" key="1">
    <citation type="journal article" date="2015" name="PLoS Genet.">
        <title>Genome Sequence and Transcriptome Analyses of Chrysochromulina tobin: Metabolic Tools for Enhanced Algal Fitness in the Prominent Order Prymnesiales (Haptophyceae).</title>
        <authorList>
            <person name="Hovde B.T."/>
            <person name="Deodato C.R."/>
            <person name="Hunsperger H.M."/>
            <person name="Ryken S.A."/>
            <person name="Yost W."/>
            <person name="Jha R.K."/>
            <person name="Patterson J."/>
            <person name="Monnat R.J. Jr."/>
            <person name="Barlow S.B."/>
            <person name="Starkenburg S.R."/>
            <person name="Cattolico R.A."/>
        </authorList>
    </citation>
    <scope>NUCLEOTIDE SEQUENCE</scope>
    <source>
        <strain evidence="8">CCMP291</strain>
    </source>
</reference>
<gene>
    <name evidence="7" type="ORF">Ctob_004302</name>
</gene>
<sequence length="210" mass="23449">MLLSFVCEIPRNSRPKIEIHKSEPYNPLLQDVKKDGSLRYYMYSDSLVNYGAITQTWEDPNKKDPDTGLGGDNDPIDVLQLNESPCERGAIQRVRVLGGLALIDEGETDWKLLVVDVDAADAPNWRDVSDIPKTRVDELRDFFRLYKTAEGKPENKYGLDGRAVDAAHALVVATGTHVHWAEGRKGNAECEFKTSPCWMGLSQTATKGEL</sequence>
<evidence type="ECO:0000313" key="8">
    <source>
        <dbReference type="Proteomes" id="UP000037460"/>
    </source>
</evidence>
<dbReference type="GO" id="GO:0005737">
    <property type="term" value="C:cytoplasm"/>
    <property type="evidence" value="ECO:0007669"/>
    <property type="project" value="InterPro"/>
</dbReference>
<dbReference type="Gene3D" id="3.90.80.10">
    <property type="entry name" value="Inorganic pyrophosphatase"/>
    <property type="match status" value="1"/>
</dbReference>
<keyword evidence="6" id="KW-0460">Magnesium</keyword>
<dbReference type="AlphaFoldDB" id="A0A0M0JR33"/>